<dbReference type="EMBL" id="AP004031">
    <property type="protein sequence ID" value="BAB85412.1"/>
    <property type="molecule type" value="Genomic_DNA"/>
</dbReference>
<dbReference type="AlphaFoldDB" id="Q5JLP3"/>
<sequence>MRRRVQAVGWLGEGRLDDAARGVGLGWQIGGAHAAGAARHGVRRRQGIHFGHLPADAAAAATGAAGAFGPPTLSPPPITVPPRGKAATRDGLAVAFSVSRHKSKPLPMHPHRPRISNFAARAGALASFHRGRHPRPHGHFAPGPAAAALLLM</sequence>
<proteinExistence type="predicted"/>
<dbReference type="Proteomes" id="UP000000763">
    <property type="component" value="Chromosome 1"/>
</dbReference>
<gene>
    <name evidence="1" type="ORF">P0432C03.1</name>
</gene>
<evidence type="ECO:0000313" key="1">
    <source>
        <dbReference type="EMBL" id="BAB85412.1"/>
    </source>
</evidence>
<reference evidence="2" key="2">
    <citation type="journal article" date="2008" name="Nucleic Acids Res.">
        <title>The rice annotation project database (RAP-DB): 2008 update.</title>
        <authorList>
            <consortium name="The rice annotation project (RAP)"/>
        </authorList>
    </citation>
    <scope>GENOME REANNOTATION</scope>
    <source>
        <strain evidence="2">cv. Nipponbare</strain>
    </source>
</reference>
<name>Q5JLP3_ORYSJ</name>
<accession>Q5JLP3</accession>
<protein>
    <submittedName>
        <fullName evidence="1">Uncharacterized protein</fullName>
    </submittedName>
</protein>
<evidence type="ECO:0000313" key="2">
    <source>
        <dbReference type="Proteomes" id="UP000000763"/>
    </source>
</evidence>
<reference evidence="2" key="1">
    <citation type="journal article" date="2005" name="Nature">
        <title>The map-based sequence of the rice genome.</title>
        <authorList>
            <consortium name="International rice genome sequencing project (IRGSP)"/>
            <person name="Matsumoto T."/>
            <person name="Wu J."/>
            <person name="Kanamori H."/>
            <person name="Katayose Y."/>
            <person name="Fujisawa M."/>
            <person name="Namiki N."/>
            <person name="Mizuno H."/>
            <person name="Yamamoto K."/>
            <person name="Antonio B.A."/>
            <person name="Baba T."/>
            <person name="Sakata K."/>
            <person name="Nagamura Y."/>
            <person name="Aoki H."/>
            <person name="Arikawa K."/>
            <person name="Arita K."/>
            <person name="Bito T."/>
            <person name="Chiden Y."/>
            <person name="Fujitsuka N."/>
            <person name="Fukunaka R."/>
            <person name="Hamada M."/>
            <person name="Harada C."/>
            <person name="Hayashi A."/>
            <person name="Hijishita S."/>
            <person name="Honda M."/>
            <person name="Hosokawa S."/>
            <person name="Ichikawa Y."/>
            <person name="Idonuma A."/>
            <person name="Iijima M."/>
            <person name="Ikeda M."/>
            <person name="Ikeno M."/>
            <person name="Ito K."/>
            <person name="Ito S."/>
            <person name="Ito T."/>
            <person name="Ito Y."/>
            <person name="Ito Y."/>
            <person name="Iwabuchi A."/>
            <person name="Kamiya K."/>
            <person name="Karasawa W."/>
            <person name="Kurita K."/>
            <person name="Katagiri S."/>
            <person name="Kikuta A."/>
            <person name="Kobayashi H."/>
            <person name="Kobayashi N."/>
            <person name="Machita K."/>
            <person name="Maehara T."/>
            <person name="Masukawa M."/>
            <person name="Mizubayashi T."/>
            <person name="Mukai Y."/>
            <person name="Nagasaki H."/>
            <person name="Nagata Y."/>
            <person name="Naito S."/>
            <person name="Nakashima M."/>
            <person name="Nakama Y."/>
            <person name="Nakamichi Y."/>
            <person name="Nakamura M."/>
            <person name="Meguro A."/>
            <person name="Negishi M."/>
            <person name="Ohta I."/>
            <person name="Ohta T."/>
            <person name="Okamoto M."/>
            <person name="Ono N."/>
            <person name="Saji S."/>
            <person name="Sakaguchi M."/>
            <person name="Sakai K."/>
            <person name="Shibata M."/>
            <person name="Shimokawa T."/>
            <person name="Song J."/>
            <person name="Takazaki Y."/>
            <person name="Terasawa K."/>
            <person name="Tsugane M."/>
            <person name="Tsuji K."/>
            <person name="Ueda S."/>
            <person name="Waki K."/>
            <person name="Yamagata H."/>
            <person name="Yamamoto M."/>
            <person name="Yamamoto S."/>
            <person name="Yamane H."/>
            <person name="Yoshiki S."/>
            <person name="Yoshihara R."/>
            <person name="Yukawa K."/>
            <person name="Zhong H."/>
            <person name="Yano M."/>
            <person name="Yuan Q."/>
            <person name="Ouyang S."/>
            <person name="Liu J."/>
            <person name="Jones K.M."/>
            <person name="Gansberger K."/>
            <person name="Moffat K."/>
            <person name="Hill J."/>
            <person name="Bera J."/>
            <person name="Fadrosh D."/>
            <person name="Jin S."/>
            <person name="Johri S."/>
            <person name="Kim M."/>
            <person name="Overton L."/>
            <person name="Reardon M."/>
            <person name="Tsitrin T."/>
            <person name="Vuong H."/>
            <person name="Weaver B."/>
            <person name="Ciecko A."/>
            <person name="Tallon L."/>
            <person name="Jackson J."/>
            <person name="Pai G."/>
            <person name="Aken S.V."/>
            <person name="Utterback T."/>
            <person name="Reidmuller S."/>
            <person name="Feldblyum T."/>
            <person name="Hsiao J."/>
            <person name="Zismann V."/>
            <person name="Iobst S."/>
            <person name="de Vazeille A.R."/>
            <person name="Buell C.R."/>
            <person name="Ying K."/>
            <person name="Li Y."/>
            <person name="Lu T."/>
            <person name="Huang Y."/>
            <person name="Zhao Q."/>
            <person name="Feng Q."/>
            <person name="Zhang L."/>
            <person name="Zhu J."/>
            <person name="Weng Q."/>
            <person name="Mu J."/>
            <person name="Lu Y."/>
            <person name="Fan D."/>
            <person name="Liu Y."/>
            <person name="Guan J."/>
            <person name="Zhang Y."/>
            <person name="Yu S."/>
            <person name="Liu X."/>
            <person name="Zhang Y."/>
            <person name="Hong G."/>
            <person name="Han B."/>
            <person name="Choisne N."/>
            <person name="Demange N."/>
            <person name="Orjeda G."/>
            <person name="Samain S."/>
            <person name="Cattolico L."/>
            <person name="Pelletier E."/>
            <person name="Couloux A."/>
            <person name="Segurens B."/>
            <person name="Wincker P."/>
            <person name="D'Hont A."/>
            <person name="Scarpelli C."/>
            <person name="Weissenbach J."/>
            <person name="Salanoubat M."/>
            <person name="Quetier F."/>
            <person name="Yu Y."/>
            <person name="Kim H.R."/>
            <person name="Rambo T."/>
            <person name="Currie J."/>
            <person name="Collura K."/>
            <person name="Luo M."/>
            <person name="Yang T."/>
            <person name="Ammiraju J.S.S."/>
            <person name="Engler F."/>
            <person name="Soderlund C."/>
            <person name="Wing R.A."/>
            <person name="Palmer L.E."/>
            <person name="de la Bastide M."/>
            <person name="Spiegel L."/>
            <person name="Nascimento L."/>
            <person name="Zutavern T."/>
            <person name="O'Shaughnessy A."/>
            <person name="Dike S."/>
            <person name="Dedhia N."/>
            <person name="Preston R."/>
            <person name="Balija V."/>
            <person name="McCombie W.R."/>
            <person name="Chow T."/>
            <person name="Chen H."/>
            <person name="Chung M."/>
            <person name="Chen C."/>
            <person name="Shaw J."/>
            <person name="Wu H."/>
            <person name="Hsiao K."/>
            <person name="Chao Y."/>
            <person name="Chu M."/>
            <person name="Cheng C."/>
            <person name="Hour A."/>
            <person name="Lee P."/>
            <person name="Lin S."/>
            <person name="Lin Y."/>
            <person name="Liou J."/>
            <person name="Liu S."/>
            <person name="Hsing Y."/>
            <person name="Raghuvanshi S."/>
            <person name="Mohanty A."/>
            <person name="Bharti A.K."/>
            <person name="Gaur A."/>
            <person name="Gupta V."/>
            <person name="Kumar D."/>
            <person name="Ravi V."/>
            <person name="Vij S."/>
            <person name="Kapur A."/>
            <person name="Khurana P."/>
            <person name="Khurana P."/>
            <person name="Khurana J.P."/>
            <person name="Tyagi A.K."/>
            <person name="Gaikwad K."/>
            <person name="Singh A."/>
            <person name="Dalal V."/>
            <person name="Srivastava S."/>
            <person name="Dixit A."/>
            <person name="Pal A.K."/>
            <person name="Ghazi I.A."/>
            <person name="Yadav M."/>
            <person name="Pandit A."/>
            <person name="Bhargava A."/>
            <person name="Sureshbabu K."/>
            <person name="Batra K."/>
            <person name="Sharma T.R."/>
            <person name="Mohapatra T."/>
            <person name="Singh N.K."/>
            <person name="Messing J."/>
            <person name="Nelson A.B."/>
            <person name="Fuks G."/>
            <person name="Kavchok S."/>
            <person name="Keizer G."/>
            <person name="Linton E."/>
            <person name="Llaca V."/>
            <person name="Song R."/>
            <person name="Tanyolac B."/>
            <person name="Young S."/>
            <person name="Ho-Il K."/>
            <person name="Hahn J.H."/>
            <person name="Sangsakoo G."/>
            <person name="Vanavichit A."/>
            <person name="de Mattos Luiz.A.T."/>
            <person name="Zimmer P.D."/>
            <person name="Malone G."/>
            <person name="Dellagostin O."/>
            <person name="de Oliveira A.C."/>
            <person name="Bevan M."/>
            <person name="Bancroft I."/>
            <person name="Minx P."/>
            <person name="Cordum H."/>
            <person name="Wilson R."/>
            <person name="Cheng Z."/>
            <person name="Jin W."/>
            <person name="Jiang J."/>
            <person name="Leong S.A."/>
            <person name="Iwama H."/>
            <person name="Gojobori T."/>
            <person name="Itoh T."/>
            <person name="Niimura Y."/>
            <person name="Fujii Y."/>
            <person name="Habara T."/>
            <person name="Sakai H."/>
            <person name="Sato Y."/>
            <person name="Wilson G."/>
            <person name="Kumar K."/>
            <person name="McCouch S."/>
            <person name="Juretic N."/>
            <person name="Hoen D."/>
            <person name="Wright S."/>
            <person name="Bruskiewich R."/>
            <person name="Bureau T."/>
            <person name="Miyao A."/>
            <person name="Hirochika H."/>
            <person name="Nishikawa T."/>
            <person name="Kadowaki K."/>
            <person name="Sugiura M."/>
            <person name="Burr B."/>
            <person name="Sasaki T."/>
        </authorList>
    </citation>
    <scope>NUCLEOTIDE SEQUENCE [LARGE SCALE GENOMIC DNA]</scope>
    <source>
        <strain evidence="2">cv. Nipponbare</strain>
    </source>
</reference>
<organism evidence="1 2">
    <name type="scientific">Oryza sativa subsp. japonica</name>
    <name type="common">Rice</name>
    <dbReference type="NCBI Taxonomy" id="39947"/>
    <lineage>
        <taxon>Eukaryota</taxon>
        <taxon>Viridiplantae</taxon>
        <taxon>Streptophyta</taxon>
        <taxon>Embryophyta</taxon>
        <taxon>Tracheophyta</taxon>
        <taxon>Spermatophyta</taxon>
        <taxon>Magnoliopsida</taxon>
        <taxon>Liliopsida</taxon>
        <taxon>Poales</taxon>
        <taxon>Poaceae</taxon>
        <taxon>BOP clade</taxon>
        <taxon>Oryzoideae</taxon>
        <taxon>Oryzeae</taxon>
        <taxon>Oryzinae</taxon>
        <taxon>Oryza</taxon>
        <taxon>Oryza sativa</taxon>
    </lineage>
</organism>